<dbReference type="EMBL" id="JANDBG010000033">
    <property type="protein sequence ID" value="MCX9004450.1"/>
    <property type="molecule type" value="Genomic_DNA"/>
</dbReference>
<proteinExistence type="predicted"/>
<accession>A0AAW5W8T4</accession>
<dbReference type="Proteomes" id="UP001207430">
    <property type="component" value="Unassembled WGS sequence"/>
</dbReference>
<dbReference type="RefSeq" id="WP_153753873.1">
    <property type="nucleotide sequence ID" value="NZ_JANDBG010000033.1"/>
</dbReference>
<reference evidence="1" key="1">
    <citation type="submission" date="2022-07" db="EMBL/GenBank/DDBJ databases">
        <title>Genome Sequence of Citrobacter portucalensis from Edible Snails.</title>
        <authorList>
            <person name="Okafor A.C."/>
            <person name="Ogbo F.C."/>
            <person name="Ruppitsch W."/>
            <person name="Allerberger F."/>
        </authorList>
    </citation>
    <scope>NUCLEOTIDE SEQUENCE</scope>
    <source>
        <strain evidence="1">Igbk 7</strain>
    </source>
</reference>
<evidence type="ECO:0000313" key="2">
    <source>
        <dbReference type="Proteomes" id="UP001207430"/>
    </source>
</evidence>
<sequence length="69" mass="7677">MALAIFILQLVFNVGKMPRTELNLGGYVDVRFSSGDSRFSSRDDRREFIILAGGNQQNMAPLDGRNNVS</sequence>
<gene>
    <name evidence="1" type="ORF">NLN86_22795</name>
</gene>
<dbReference type="AlphaFoldDB" id="A0AAW5W8T4"/>
<evidence type="ECO:0000313" key="1">
    <source>
        <dbReference type="EMBL" id="MCX9004450.1"/>
    </source>
</evidence>
<name>A0AAW5W8T4_9ENTR</name>
<protein>
    <submittedName>
        <fullName evidence="1">Uncharacterized protein</fullName>
    </submittedName>
</protein>
<comment type="caution">
    <text evidence="1">The sequence shown here is derived from an EMBL/GenBank/DDBJ whole genome shotgun (WGS) entry which is preliminary data.</text>
</comment>
<organism evidence="1 2">
    <name type="scientific">Citrobacter portucalensis</name>
    <dbReference type="NCBI Taxonomy" id="1639133"/>
    <lineage>
        <taxon>Bacteria</taxon>
        <taxon>Pseudomonadati</taxon>
        <taxon>Pseudomonadota</taxon>
        <taxon>Gammaproteobacteria</taxon>
        <taxon>Enterobacterales</taxon>
        <taxon>Enterobacteriaceae</taxon>
        <taxon>Citrobacter</taxon>
        <taxon>Citrobacter freundii complex</taxon>
    </lineage>
</organism>